<keyword evidence="6" id="KW-0449">Lipoprotein</keyword>
<dbReference type="AlphaFoldDB" id="A0A1W1YA87"/>
<feature type="chain" id="PRO_5013388950" evidence="7">
    <location>
        <begin position="25"/>
        <end position="304"/>
    </location>
</feature>
<dbReference type="STRING" id="371602.SAMN04487984_0504"/>
<evidence type="ECO:0000256" key="3">
    <source>
        <dbReference type="ARBA" id="ARBA00022729"/>
    </source>
</evidence>
<name>A0A1W1YA87_9LACT</name>
<organism evidence="8 9">
    <name type="scientific">Aerococcus suis</name>
    <dbReference type="NCBI Taxonomy" id="371602"/>
    <lineage>
        <taxon>Bacteria</taxon>
        <taxon>Bacillati</taxon>
        <taxon>Bacillota</taxon>
        <taxon>Bacilli</taxon>
        <taxon>Lactobacillales</taxon>
        <taxon>Aerococcaceae</taxon>
        <taxon>Aerococcus</taxon>
    </lineage>
</organism>
<dbReference type="EMBL" id="FWXK01000002">
    <property type="protein sequence ID" value="SMC33065.1"/>
    <property type="molecule type" value="Genomic_DNA"/>
</dbReference>
<keyword evidence="3 7" id="KW-0732">Signal</keyword>
<dbReference type="PROSITE" id="PS51257">
    <property type="entry name" value="PROKAR_LIPOPROTEIN"/>
    <property type="match status" value="1"/>
</dbReference>
<dbReference type="PANTHER" id="PTHR30429:SF1">
    <property type="entry name" value="D-METHIONINE-BINDING LIPOPROTEIN METQ-RELATED"/>
    <property type="match status" value="1"/>
</dbReference>
<evidence type="ECO:0000256" key="2">
    <source>
        <dbReference type="ARBA" id="ARBA00008973"/>
    </source>
</evidence>
<evidence type="ECO:0000256" key="7">
    <source>
        <dbReference type="SAM" id="SignalP"/>
    </source>
</evidence>
<evidence type="ECO:0000313" key="8">
    <source>
        <dbReference type="EMBL" id="SMC33065.1"/>
    </source>
</evidence>
<evidence type="ECO:0000256" key="6">
    <source>
        <dbReference type="ARBA" id="ARBA00023288"/>
    </source>
</evidence>
<dbReference type="Gene3D" id="3.40.190.10">
    <property type="entry name" value="Periplasmic binding protein-like II"/>
    <property type="match status" value="2"/>
</dbReference>
<dbReference type="RefSeq" id="WP_084098197.1">
    <property type="nucleotide sequence ID" value="NZ_FWXK01000002.1"/>
</dbReference>
<dbReference type="InterPro" id="IPR004872">
    <property type="entry name" value="Lipoprotein_NlpA"/>
</dbReference>
<dbReference type="GO" id="GO:0016020">
    <property type="term" value="C:membrane"/>
    <property type="evidence" value="ECO:0007669"/>
    <property type="project" value="UniProtKB-SubCell"/>
</dbReference>
<evidence type="ECO:0000313" key="9">
    <source>
        <dbReference type="Proteomes" id="UP000243884"/>
    </source>
</evidence>
<dbReference type="PANTHER" id="PTHR30429">
    <property type="entry name" value="D-METHIONINE-BINDING LIPOPROTEIN METQ"/>
    <property type="match status" value="1"/>
</dbReference>
<dbReference type="SUPFAM" id="SSF53850">
    <property type="entry name" value="Periplasmic binding protein-like II"/>
    <property type="match status" value="1"/>
</dbReference>
<dbReference type="OrthoDB" id="9812878at2"/>
<dbReference type="Proteomes" id="UP000243884">
    <property type="component" value="Unassembled WGS sequence"/>
</dbReference>
<feature type="signal peptide" evidence="7">
    <location>
        <begin position="1"/>
        <end position="24"/>
    </location>
</feature>
<proteinExistence type="inferred from homology"/>
<protein>
    <submittedName>
        <fullName evidence="8">D-methionine transport system substrate-binding protein</fullName>
    </submittedName>
</protein>
<keyword evidence="9" id="KW-1185">Reference proteome</keyword>
<sequence length="304" mass="34149">MKKCLKWVLAALSILLLVGCGNQNKNGGDDANSDEPRHYKIGVVSDRAKEIWEFALEDLEKEGDIDVEIVKFDDFIQPNKALSEGEIDANAYQYYTFLYDYLQDSGNKDELYPMGYLSAEPLGIWTVDGINSKEDIPENAQIAILNDPVNTGNALKLLDENGLIKLKDDAPLVPTEEDIESTYKNLELVPMDYGAVPRALGDVEMILAGSTSVTESGIDLDDAMILEDMENSNPMLRLNFVVRKEDKDNKDLQKILDAYQRQEVIDYANETGAGDFYGAWDNDDVPSEDMQEYADYMESHQNND</sequence>
<keyword evidence="5" id="KW-0564">Palmitate</keyword>
<evidence type="ECO:0000256" key="1">
    <source>
        <dbReference type="ARBA" id="ARBA00004635"/>
    </source>
</evidence>
<accession>A0A1W1YA87</accession>
<reference evidence="9" key="1">
    <citation type="submission" date="2017-04" db="EMBL/GenBank/DDBJ databases">
        <authorList>
            <person name="Varghese N."/>
            <person name="Submissions S."/>
        </authorList>
    </citation>
    <scope>NUCLEOTIDE SEQUENCE [LARGE SCALE GENOMIC DNA]</scope>
    <source>
        <strain evidence="9">DSM 21500</strain>
    </source>
</reference>
<comment type="subcellular location">
    <subcellularLocation>
        <location evidence="1">Membrane</location>
        <topology evidence="1">Lipid-anchor</topology>
    </subcellularLocation>
</comment>
<gene>
    <name evidence="8" type="ORF">SAMN04487984_0504</name>
</gene>
<comment type="similarity">
    <text evidence="2">Belongs to the NlpA lipoprotein family.</text>
</comment>
<dbReference type="Pfam" id="PF03180">
    <property type="entry name" value="Lipoprotein_9"/>
    <property type="match status" value="1"/>
</dbReference>
<keyword evidence="4" id="KW-0472">Membrane</keyword>
<evidence type="ECO:0000256" key="5">
    <source>
        <dbReference type="ARBA" id="ARBA00023139"/>
    </source>
</evidence>
<evidence type="ECO:0000256" key="4">
    <source>
        <dbReference type="ARBA" id="ARBA00023136"/>
    </source>
</evidence>